<dbReference type="OrthoDB" id="4388755at2759"/>
<feature type="compositionally biased region" description="Basic and acidic residues" evidence="1">
    <location>
        <begin position="91"/>
        <end position="101"/>
    </location>
</feature>
<keyword evidence="2" id="KW-0732">Signal</keyword>
<sequence length="672" mass="73120">MLVGKLELLLYFSFYSVHAAVVSEPNAALTNSHQHRQPRKDVPSSSSLQVIERTSPRPAQVFTTIDNGVAVALKTRGLTIGTDVRDEEALRNAGARVDRQQHGTRGSNRAFGSMPGEDYSVSSLKRKGDDARRYHMVAMKGGLGAQRRQADAAYIDGNQTISNDCRTAPVYQIQNGSLSIFVSNVQYFYTTYSGVDVQVFSPSLTRGDITQSFRLASSGEVIWRNTAFDNGQAEFCSTDNGTIFAVFRTAARPEGCLTTRLMLFMASSCARLPEYVSTLVQTQSTFIVSTAFRVVVSTEPRTVTTTQREISTYETIFLPTVTSTYQTILAASTVTATATYQTTIPASTATATTILVQTTTQIETSIQQASTITTTYQTTQAASTYITTAVITQAASTITTTHETTRPAVTIVQTVVSTAPTATTTLYGTTTAPPITQTRTLTGTTVTRSVTATTMYAAASIAAPSLCGNQGMEYAVFANNPTYQTSGSGNYNPEFMKARSAGGTWTTRYYNSTYDTISGAGNFCPSGENAVGQIYGIQTTFNCREFSIVHRFYMFAYMSGTWRIEVTSIDDQVLTWVGAKAQSGWTKANADTNRWYGQTTSWLWVNVVAGQYYPIRIAFGNYGGGASYLAAFYDPTNNVAFTTDTRNSPYILRRSCDGTTAAPFPYLFGEEL</sequence>
<dbReference type="AlphaFoldDB" id="A0A9Q9ASC7"/>
<organism evidence="4 5">
    <name type="scientific">Septoria linicola</name>
    <dbReference type="NCBI Taxonomy" id="215465"/>
    <lineage>
        <taxon>Eukaryota</taxon>
        <taxon>Fungi</taxon>
        <taxon>Dikarya</taxon>
        <taxon>Ascomycota</taxon>
        <taxon>Pezizomycotina</taxon>
        <taxon>Dothideomycetes</taxon>
        <taxon>Dothideomycetidae</taxon>
        <taxon>Mycosphaerellales</taxon>
        <taxon>Mycosphaerellaceae</taxon>
        <taxon>Septoria</taxon>
    </lineage>
</organism>
<evidence type="ECO:0000256" key="1">
    <source>
        <dbReference type="SAM" id="MobiDB-lite"/>
    </source>
</evidence>
<dbReference type="Proteomes" id="UP001056384">
    <property type="component" value="Chromosome 3"/>
</dbReference>
<feature type="signal peptide" evidence="2">
    <location>
        <begin position="1"/>
        <end position="19"/>
    </location>
</feature>
<dbReference type="Gene3D" id="2.60.120.1560">
    <property type="match status" value="1"/>
</dbReference>
<evidence type="ECO:0000259" key="3">
    <source>
        <dbReference type="PROSITE" id="PS51820"/>
    </source>
</evidence>
<feature type="region of interest" description="Disordered" evidence="1">
    <location>
        <begin position="30"/>
        <end position="55"/>
    </location>
</feature>
<evidence type="ECO:0000313" key="4">
    <source>
        <dbReference type="EMBL" id="USW51253.1"/>
    </source>
</evidence>
<feature type="domain" description="PA14" evidence="3">
    <location>
        <begin position="500"/>
        <end position="648"/>
    </location>
</feature>
<name>A0A9Q9ASC7_9PEZI</name>
<dbReference type="InterPro" id="IPR018871">
    <property type="entry name" value="GLEYA_adhesin_domain"/>
</dbReference>
<reference evidence="4" key="1">
    <citation type="submission" date="2022-06" db="EMBL/GenBank/DDBJ databases">
        <title>Complete genome sequences of two strains of the flax pathogen Septoria linicola.</title>
        <authorList>
            <person name="Lapalu N."/>
            <person name="Simon A."/>
            <person name="Demenou B."/>
            <person name="Paumier D."/>
            <person name="Guillot M.-P."/>
            <person name="Gout L."/>
            <person name="Valade R."/>
        </authorList>
    </citation>
    <scope>NUCLEOTIDE SEQUENCE</scope>
    <source>
        <strain evidence="4">SE15195</strain>
    </source>
</reference>
<protein>
    <submittedName>
        <fullName evidence="4">PA14/GLEYA domain-containing protein</fullName>
    </submittedName>
</protein>
<evidence type="ECO:0000256" key="2">
    <source>
        <dbReference type="SAM" id="SignalP"/>
    </source>
</evidence>
<accession>A0A9Q9ASC7</accession>
<feature type="chain" id="PRO_5040123227" evidence="2">
    <location>
        <begin position="20"/>
        <end position="672"/>
    </location>
</feature>
<proteinExistence type="predicted"/>
<dbReference type="EMBL" id="CP099420">
    <property type="protein sequence ID" value="USW51253.1"/>
    <property type="molecule type" value="Genomic_DNA"/>
</dbReference>
<dbReference type="InterPro" id="IPR057230">
    <property type="entry name" value="DUF7908"/>
</dbReference>
<dbReference type="PROSITE" id="PS51820">
    <property type="entry name" value="PA14"/>
    <property type="match status" value="1"/>
</dbReference>
<dbReference type="Pfam" id="PF10528">
    <property type="entry name" value="GLEYA"/>
    <property type="match status" value="1"/>
</dbReference>
<dbReference type="Pfam" id="PF25485">
    <property type="entry name" value="DUF7908"/>
    <property type="match status" value="1"/>
</dbReference>
<gene>
    <name evidence="4" type="ORF">Slin15195_G045720</name>
</gene>
<dbReference type="InterPro" id="IPR037524">
    <property type="entry name" value="PA14/GLEYA"/>
</dbReference>
<keyword evidence="5" id="KW-1185">Reference proteome</keyword>
<evidence type="ECO:0000313" key="5">
    <source>
        <dbReference type="Proteomes" id="UP001056384"/>
    </source>
</evidence>
<feature type="region of interest" description="Disordered" evidence="1">
    <location>
        <begin position="91"/>
        <end position="123"/>
    </location>
</feature>